<organism evidence="1 2">
    <name type="scientific">Racocetra persica</name>
    <dbReference type="NCBI Taxonomy" id="160502"/>
    <lineage>
        <taxon>Eukaryota</taxon>
        <taxon>Fungi</taxon>
        <taxon>Fungi incertae sedis</taxon>
        <taxon>Mucoromycota</taxon>
        <taxon>Glomeromycotina</taxon>
        <taxon>Glomeromycetes</taxon>
        <taxon>Diversisporales</taxon>
        <taxon>Gigasporaceae</taxon>
        <taxon>Racocetra</taxon>
    </lineage>
</organism>
<dbReference type="Proteomes" id="UP000789920">
    <property type="component" value="Unassembled WGS sequence"/>
</dbReference>
<name>A0ACA9PYR4_9GLOM</name>
<proteinExistence type="predicted"/>
<comment type="caution">
    <text evidence="1">The sequence shown here is derived from an EMBL/GenBank/DDBJ whole genome shotgun (WGS) entry which is preliminary data.</text>
</comment>
<gene>
    <name evidence="1" type="ORF">RPERSI_LOCUS12012</name>
</gene>
<keyword evidence="2" id="KW-1185">Reference proteome</keyword>
<evidence type="ECO:0000313" key="1">
    <source>
        <dbReference type="EMBL" id="CAG8729506.1"/>
    </source>
</evidence>
<feature type="non-terminal residue" evidence="1">
    <location>
        <position position="1"/>
    </location>
</feature>
<dbReference type="EMBL" id="CAJVQC010025302">
    <property type="protein sequence ID" value="CAG8729506.1"/>
    <property type="molecule type" value="Genomic_DNA"/>
</dbReference>
<reference evidence="1" key="1">
    <citation type="submission" date="2021-06" db="EMBL/GenBank/DDBJ databases">
        <authorList>
            <person name="Kallberg Y."/>
            <person name="Tangrot J."/>
            <person name="Rosling A."/>
        </authorList>
    </citation>
    <scope>NUCLEOTIDE SEQUENCE</scope>
    <source>
        <strain evidence="1">MA461A</strain>
    </source>
</reference>
<protein>
    <submittedName>
        <fullName evidence="1">7590_t:CDS:1</fullName>
    </submittedName>
</protein>
<evidence type="ECO:0000313" key="2">
    <source>
        <dbReference type="Proteomes" id="UP000789920"/>
    </source>
</evidence>
<sequence>CSYDRCLEFTNNLPPQILYQHEQFMFNSSETPQTQAVSHNNLDIVPHINQPQHQLSYLNNQQSHQQSHPVNMPHTQPVISQQQLIHLANMTHTQPVINQQSCLPIQSHIINSPIANQVQYQQPSSQPPPSPVQANIHINNHQQLPFTDQPVQDKNCICQVVQNCSCLVCIFLYKHHHHEQQEQ</sequence>
<accession>A0ACA9PYR4</accession>